<evidence type="ECO:0000313" key="16">
    <source>
        <dbReference type="Proteomes" id="UP001250932"/>
    </source>
</evidence>
<dbReference type="Gene3D" id="3.20.20.70">
    <property type="entry name" value="Aldolase class I"/>
    <property type="match status" value="1"/>
</dbReference>
<evidence type="ECO:0000256" key="9">
    <source>
        <dbReference type="ARBA" id="ARBA00022756"/>
    </source>
</evidence>
<feature type="binding site" evidence="13">
    <location>
        <position position="65"/>
    </location>
    <ligand>
        <name>[4Fe-4S] cluster</name>
        <dbReference type="ChEBI" id="CHEBI:49883"/>
        <note>4Fe-4S-S-AdoMet</note>
    </ligand>
</feature>
<dbReference type="Pfam" id="PF04055">
    <property type="entry name" value="Radical_SAM"/>
    <property type="match status" value="1"/>
</dbReference>
<evidence type="ECO:0000256" key="5">
    <source>
        <dbReference type="ARBA" id="ARBA00022679"/>
    </source>
</evidence>
<evidence type="ECO:0000256" key="11">
    <source>
        <dbReference type="ARBA" id="ARBA00023014"/>
    </source>
</evidence>
<dbReference type="PANTHER" id="PTHR22976:SF2">
    <property type="entry name" value="BIOTIN SYNTHASE, MITOCHONDRIAL"/>
    <property type="match status" value="1"/>
</dbReference>
<organism evidence="15 16">
    <name type="scientific">Candidatus Nitronereus thalassa</name>
    <dbReference type="NCBI Taxonomy" id="3020898"/>
    <lineage>
        <taxon>Bacteria</taxon>
        <taxon>Pseudomonadati</taxon>
        <taxon>Nitrospirota</taxon>
        <taxon>Nitrospiria</taxon>
        <taxon>Nitrospirales</taxon>
        <taxon>Nitrospiraceae</taxon>
        <taxon>Candidatus Nitronereus</taxon>
    </lineage>
</organism>
<sequence>MTDYMLLADKVLHDEEITREEGLALLHTPDEELLGLINAAYRIRHRHFGNTVTLQMLFNAKSGACIEDCHYCSQSSISKAPIERYALVEPEQMLTAARRAAESKAQRYCVVISGRSPLDREIDVVSKAVRQIKEELPIQVCCSLGLLTEPQAKSLKAAGVDRINHNLNTSEAYHASICTTHTFQDRLTTLNNARAAGLELCSGGIVGMGEQDEDLVDLALSLKELNPDSIPLNMLHPQAGTPLEDCNHLTPQRCLKIMSMFRFIHPKRELRAAGGREFNLRSLQPLALYVADSLFVNGYLTTPGDPAHEVQKMIEDMGFEVAVNSSACSA</sequence>
<comment type="cofactor">
    <cofactor evidence="13">
        <name>[4Fe-4S] cluster</name>
        <dbReference type="ChEBI" id="CHEBI:49883"/>
    </cofactor>
    <text evidence="13">Binds 1 [4Fe-4S] cluster. The cluster is coordinated with 3 cysteines and an exchangeable S-adenosyl-L-methionine.</text>
</comment>
<feature type="binding site" evidence="13">
    <location>
        <position position="141"/>
    </location>
    <ligand>
        <name>[2Fe-2S] cluster</name>
        <dbReference type="ChEBI" id="CHEBI:190135"/>
    </ligand>
</feature>
<dbReference type="SFLD" id="SFLDS00029">
    <property type="entry name" value="Radical_SAM"/>
    <property type="match status" value="1"/>
</dbReference>
<feature type="binding site" evidence="13">
    <location>
        <position position="69"/>
    </location>
    <ligand>
        <name>[4Fe-4S] cluster</name>
        <dbReference type="ChEBI" id="CHEBI:49883"/>
        <note>4Fe-4S-S-AdoMet</note>
    </ligand>
</feature>
<dbReference type="EC" id="2.8.1.6" evidence="3 13"/>
<dbReference type="Proteomes" id="UP001250932">
    <property type="component" value="Unassembled WGS sequence"/>
</dbReference>
<dbReference type="SFLD" id="SFLDG01060">
    <property type="entry name" value="BATS_domain_containing"/>
    <property type="match status" value="1"/>
</dbReference>
<comment type="subunit">
    <text evidence="13">Homodimer.</text>
</comment>
<feature type="binding site" evidence="13">
    <location>
        <position position="109"/>
    </location>
    <ligand>
        <name>[2Fe-2S] cluster</name>
        <dbReference type="ChEBI" id="CHEBI:190135"/>
    </ligand>
</feature>
<evidence type="ECO:0000259" key="14">
    <source>
        <dbReference type="PROSITE" id="PS51918"/>
    </source>
</evidence>
<evidence type="ECO:0000256" key="2">
    <source>
        <dbReference type="ARBA" id="ARBA00010765"/>
    </source>
</evidence>
<feature type="binding site" evidence="13">
    <location>
        <position position="201"/>
    </location>
    <ligand>
        <name>[2Fe-2S] cluster</name>
        <dbReference type="ChEBI" id="CHEBI:190135"/>
    </ligand>
</feature>
<dbReference type="EMBL" id="JAQOUE010000001">
    <property type="protein sequence ID" value="MDT7043485.1"/>
    <property type="molecule type" value="Genomic_DNA"/>
</dbReference>
<keyword evidence="4 13" id="KW-0004">4Fe-4S</keyword>
<keyword evidence="8 13" id="KW-0479">Metal-binding</keyword>
<comment type="catalytic activity">
    <reaction evidence="12 13">
        <text>(4R,5S)-dethiobiotin + (sulfur carrier)-SH + 2 reduced [2Fe-2S]-[ferredoxin] + 2 S-adenosyl-L-methionine = (sulfur carrier)-H + biotin + 2 5'-deoxyadenosine + 2 L-methionine + 2 oxidized [2Fe-2S]-[ferredoxin]</text>
        <dbReference type="Rhea" id="RHEA:22060"/>
        <dbReference type="Rhea" id="RHEA-COMP:10000"/>
        <dbReference type="Rhea" id="RHEA-COMP:10001"/>
        <dbReference type="Rhea" id="RHEA-COMP:14737"/>
        <dbReference type="Rhea" id="RHEA-COMP:14739"/>
        <dbReference type="ChEBI" id="CHEBI:17319"/>
        <dbReference type="ChEBI" id="CHEBI:29917"/>
        <dbReference type="ChEBI" id="CHEBI:33737"/>
        <dbReference type="ChEBI" id="CHEBI:33738"/>
        <dbReference type="ChEBI" id="CHEBI:57586"/>
        <dbReference type="ChEBI" id="CHEBI:57844"/>
        <dbReference type="ChEBI" id="CHEBI:59789"/>
        <dbReference type="ChEBI" id="CHEBI:64428"/>
        <dbReference type="ChEBI" id="CHEBI:149473"/>
        <dbReference type="EC" id="2.8.1.6"/>
    </reaction>
</comment>
<evidence type="ECO:0000256" key="13">
    <source>
        <dbReference type="HAMAP-Rule" id="MF_01694"/>
    </source>
</evidence>
<keyword evidence="11 13" id="KW-0411">Iron-sulfur</keyword>
<evidence type="ECO:0000256" key="4">
    <source>
        <dbReference type="ARBA" id="ARBA00022485"/>
    </source>
</evidence>
<dbReference type="PROSITE" id="PS51918">
    <property type="entry name" value="RADICAL_SAM"/>
    <property type="match status" value="1"/>
</dbReference>
<evidence type="ECO:0000256" key="8">
    <source>
        <dbReference type="ARBA" id="ARBA00022723"/>
    </source>
</evidence>
<comment type="function">
    <text evidence="13">Catalyzes the conversion of dethiobiotin (DTB) to biotin by the insertion of a sulfur atom into dethiobiotin via a radical-based mechanism.</text>
</comment>
<dbReference type="NCBIfam" id="TIGR00433">
    <property type="entry name" value="bioB"/>
    <property type="match status" value="1"/>
</dbReference>
<keyword evidence="16" id="KW-1185">Reference proteome</keyword>
<gene>
    <name evidence="13 15" type="primary">bioB</name>
    <name evidence="15" type="ORF">PPG34_14095</name>
</gene>
<dbReference type="Pfam" id="PF06968">
    <property type="entry name" value="BATS"/>
    <property type="match status" value="1"/>
</dbReference>
<comment type="caution">
    <text evidence="15">The sequence shown here is derived from an EMBL/GenBank/DDBJ whole genome shotgun (WGS) entry which is preliminary data.</text>
</comment>
<comment type="similarity">
    <text evidence="2 13">Belongs to the radical SAM superfamily. Biotin synthase family.</text>
</comment>
<protein>
    <recommendedName>
        <fullName evidence="3 13">Biotin synthase</fullName>
        <ecNumber evidence="3 13">2.8.1.6</ecNumber>
    </recommendedName>
</protein>
<comment type="cofactor">
    <cofactor evidence="13">
        <name>[2Fe-2S] cluster</name>
        <dbReference type="ChEBI" id="CHEBI:190135"/>
    </cofactor>
    <text evidence="13">Binds 1 [2Fe-2S] cluster. The cluster is coordinated with 3 cysteines and 1 arginine.</text>
</comment>
<dbReference type="PIRSF" id="PIRSF001619">
    <property type="entry name" value="Biotin_synth"/>
    <property type="match status" value="1"/>
</dbReference>
<evidence type="ECO:0000256" key="6">
    <source>
        <dbReference type="ARBA" id="ARBA00022691"/>
    </source>
</evidence>
<evidence type="ECO:0000313" key="15">
    <source>
        <dbReference type="EMBL" id="MDT7043485.1"/>
    </source>
</evidence>
<dbReference type="InterPro" id="IPR010722">
    <property type="entry name" value="BATS_dom"/>
</dbReference>
<keyword evidence="9 13" id="KW-0093">Biotin biosynthesis</keyword>
<evidence type="ECO:0000256" key="7">
    <source>
        <dbReference type="ARBA" id="ARBA00022714"/>
    </source>
</evidence>
<dbReference type="InterPro" id="IPR006638">
    <property type="entry name" value="Elp3/MiaA/NifB-like_rSAM"/>
</dbReference>
<feature type="binding site" evidence="13">
    <location>
        <position position="72"/>
    </location>
    <ligand>
        <name>[4Fe-4S] cluster</name>
        <dbReference type="ChEBI" id="CHEBI:49883"/>
        <note>4Fe-4S-S-AdoMet</note>
    </ligand>
</feature>
<keyword evidence="7 13" id="KW-0001">2Fe-2S</keyword>
<evidence type="ECO:0000256" key="3">
    <source>
        <dbReference type="ARBA" id="ARBA00012236"/>
    </source>
</evidence>
<feature type="binding site" evidence="13">
    <location>
        <position position="271"/>
    </location>
    <ligand>
        <name>[2Fe-2S] cluster</name>
        <dbReference type="ChEBI" id="CHEBI:190135"/>
    </ligand>
</feature>
<keyword evidence="6 13" id="KW-0949">S-adenosyl-L-methionine</keyword>
<dbReference type="InterPro" id="IPR058240">
    <property type="entry name" value="rSAM_sf"/>
</dbReference>
<name>A0ABU3KAN8_9BACT</name>
<dbReference type="GO" id="GO:0004076">
    <property type="term" value="F:biotin synthase activity"/>
    <property type="evidence" value="ECO:0007669"/>
    <property type="project" value="UniProtKB-EC"/>
</dbReference>
<accession>A0ABU3KAN8</accession>
<dbReference type="HAMAP" id="MF_01694">
    <property type="entry name" value="BioB"/>
    <property type="match status" value="1"/>
</dbReference>
<dbReference type="InterPro" id="IPR024177">
    <property type="entry name" value="Biotin_synthase"/>
</dbReference>
<keyword evidence="10 13" id="KW-0408">Iron</keyword>
<evidence type="ECO:0000256" key="1">
    <source>
        <dbReference type="ARBA" id="ARBA00004942"/>
    </source>
</evidence>
<dbReference type="RefSeq" id="WP_313834052.1">
    <property type="nucleotide sequence ID" value="NZ_JAQOUE010000001.1"/>
</dbReference>
<reference evidence="15 16" key="1">
    <citation type="journal article" date="2023" name="ISME J.">
        <title>Cultivation and genomic characterization of novel and ubiquitous marine nitrite-oxidizing bacteria from the Nitrospirales.</title>
        <authorList>
            <person name="Mueller A.J."/>
            <person name="Daebeler A."/>
            <person name="Herbold C.W."/>
            <person name="Kirkegaard R.H."/>
            <person name="Daims H."/>
        </authorList>
    </citation>
    <scope>NUCLEOTIDE SEQUENCE [LARGE SCALE GENOMIC DNA]</scope>
    <source>
        <strain evidence="15 16">EB</strain>
    </source>
</reference>
<dbReference type="InterPro" id="IPR002684">
    <property type="entry name" value="Biotin_synth/BioAB"/>
</dbReference>
<dbReference type="SUPFAM" id="SSF102114">
    <property type="entry name" value="Radical SAM enzymes"/>
    <property type="match status" value="1"/>
</dbReference>
<dbReference type="SMART" id="SM00876">
    <property type="entry name" value="BATS"/>
    <property type="match status" value="1"/>
</dbReference>
<dbReference type="PANTHER" id="PTHR22976">
    <property type="entry name" value="BIOTIN SYNTHASE"/>
    <property type="match status" value="1"/>
</dbReference>
<comment type="pathway">
    <text evidence="1 13">Cofactor biosynthesis; biotin biosynthesis; biotin from 7,8-diaminononanoate: step 2/2.</text>
</comment>
<dbReference type="InterPro" id="IPR007197">
    <property type="entry name" value="rSAM"/>
</dbReference>
<dbReference type="SFLD" id="SFLDG01278">
    <property type="entry name" value="biotin_synthase_like"/>
    <property type="match status" value="1"/>
</dbReference>
<dbReference type="SMART" id="SM00729">
    <property type="entry name" value="Elp3"/>
    <property type="match status" value="1"/>
</dbReference>
<dbReference type="CDD" id="cd01335">
    <property type="entry name" value="Radical_SAM"/>
    <property type="match status" value="1"/>
</dbReference>
<keyword evidence="5 13" id="KW-0808">Transferase</keyword>
<evidence type="ECO:0000256" key="12">
    <source>
        <dbReference type="ARBA" id="ARBA00051157"/>
    </source>
</evidence>
<evidence type="ECO:0000256" key="10">
    <source>
        <dbReference type="ARBA" id="ARBA00023004"/>
    </source>
</evidence>
<proteinExistence type="inferred from homology"/>
<feature type="domain" description="Radical SAM core" evidence="14">
    <location>
        <begin position="47"/>
        <end position="276"/>
    </location>
</feature>
<dbReference type="InterPro" id="IPR013785">
    <property type="entry name" value="Aldolase_TIM"/>
</dbReference>